<feature type="chain" id="PRO_5032472754" description="17 kDa surface antigen" evidence="5">
    <location>
        <begin position="19"/>
        <end position="113"/>
    </location>
</feature>
<keyword evidence="5" id="KW-0732">Signal</keyword>
<dbReference type="Pfam" id="PF05433">
    <property type="entry name" value="Rick_17kDa_Anti"/>
    <property type="match status" value="1"/>
</dbReference>
<feature type="domain" description="Glycine zipper 2TM" evidence="6">
    <location>
        <begin position="66"/>
        <end position="105"/>
    </location>
</feature>
<dbReference type="GO" id="GO:0009279">
    <property type="term" value="C:cell outer membrane"/>
    <property type="evidence" value="ECO:0007669"/>
    <property type="project" value="UniProtKB-SubCell"/>
</dbReference>
<name>A0A846M3L2_9SPHN</name>
<evidence type="ECO:0000256" key="4">
    <source>
        <dbReference type="ARBA" id="ARBA00023288"/>
    </source>
</evidence>
<evidence type="ECO:0000313" key="7">
    <source>
        <dbReference type="EMBL" id="NIJ15161.1"/>
    </source>
</evidence>
<reference evidence="7 8" key="1">
    <citation type="submission" date="2020-03" db="EMBL/GenBank/DDBJ databases">
        <title>Genomic Encyclopedia of Type Strains, Phase IV (KMG-IV): sequencing the most valuable type-strain genomes for metagenomic binning, comparative biology and taxonomic classification.</title>
        <authorList>
            <person name="Goeker M."/>
        </authorList>
    </citation>
    <scope>NUCLEOTIDE SEQUENCE [LARGE SCALE GENOMIC DNA]</scope>
    <source>
        <strain evidence="7 8">DSM 21299</strain>
    </source>
</reference>
<keyword evidence="8" id="KW-1185">Reference proteome</keyword>
<dbReference type="InterPro" id="IPR008816">
    <property type="entry name" value="Gly_zipper_2TM_dom"/>
</dbReference>
<evidence type="ECO:0000256" key="5">
    <source>
        <dbReference type="SAM" id="SignalP"/>
    </source>
</evidence>
<evidence type="ECO:0000313" key="8">
    <source>
        <dbReference type="Proteomes" id="UP000576821"/>
    </source>
</evidence>
<comment type="subcellular location">
    <subcellularLocation>
        <location evidence="1">Cell outer membrane</location>
        <topology evidence="1">Lipid-anchor</topology>
    </subcellularLocation>
</comment>
<evidence type="ECO:0000256" key="1">
    <source>
        <dbReference type="ARBA" id="ARBA00004459"/>
    </source>
</evidence>
<dbReference type="EMBL" id="JAASQR010000001">
    <property type="protein sequence ID" value="NIJ15161.1"/>
    <property type="molecule type" value="Genomic_DNA"/>
</dbReference>
<comment type="similarity">
    <text evidence="2">Belongs to the rickettsiale 17 kDa surface antigen family.</text>
</comment>
<dbReference type="Proteomes" id="UP000576821">
    <property type="component" value="Unassembled WGS sequence"/>
</dbReference>
<feature type="signal peptide" evidence="5">
    <location>
        <begin position="1"/>
        <end position="18"/>
    </location>
</feature>
<dbReference type="RefSeq" id="WP_167301848.1">
    <property type="nucleotide sequence ID" value="NZ_JAASQR010000001.1"/>
</dbReference>
<comment type="caution">
    <text evidence="7">The sequence shown here is derived from an EMBL/GenBank/DDBJ whole genome shotgun (WGS) entry which is preliminary data.</text>
</comment>
<gene>
    <name evidence="7" type="ORF">FHS54_000110</name>
</gene>
<keyword evidence="4 7" id="KW-0449">Lipoprotein</keyword>
<dbReference type="AlphaFoldDB" id="A0A846M3L2"/>
<evidence type="ECO:0000259" key="6">
    <source>
        <dbReference type="Pfam" id="PF05433"/>
    </source>
</evidence>
<proteinExistence type="inferred from homology"/>
<accession>A0A846M3L2</accession>
<evidence type="ECO:0000256" key="2">
    <source>
        <dbReference type="ARBA" id="ARBA00008681"/>
    </source>
</evidence>
<evidence type="ECO:0000256" key="3">
    <source>
        <dbReference type="ARBA" id="ARBA00015281"/>
    </source>
</evidence>
<organism evidence="7 8">
    <name type="scientific">Sphingobium vermicomposti</name>
    <dbReference type="NCBI Taxonomy" id="529005"/>
    <lineage>
        <taxon>Bacteria</taxon>
        <taxon>Pseudomonadati</taxon>
        <taxon>Pseudomonadota</taxon>
        <taxon>Alphaproteobacteria</taxon>
        <taxon>Sphingomonadales</taxon>
        <taxon>Sphingomonadaceae</taxon>
        <taxon>Sphingobium</taxon>
    </lineage>
</organism>
<sequence>MKPTPILAAALMALPLMACTNGYGDRYGYNRPAGGTYSGRPIRENDYIYRDADGRYYCKRDDGTTGTIVGAIAGGVLGNIIAPGGSKTLGTIIGAGGGALAGRAIDRNDVRCE</sequence>
<protein>
    <recommendedName>
        <fullName evidence="3">17 kDa surface antigen</fullName>
    </recommendedName>
</protein>